<dbReference type="NCBIfam" id="TIGR01643">
    <property type="entry name" value="YD_repeat_2x"/>
    <property type="match status" value="7"/>
</dbReference>
<dbReference type="InterPro" id="IPR006530">
    <property type="entry name" value="YD"/>
</dbReference>
<dbReference type="Pfam" id="PF20148">
    <property type="entry name" value="DUF6531"/>
    <property type="match status" value="1"/>
</dbReference>
<gene>
    <name evidence="6" type="ordered locus">SELR_08310</name>
</gene>
<accession>I0GP52</accession>
<dbReference type="Gene3D" id="3.90.930.1">
    <property type="match status" value="1"/>
</dbReference>
<evidence type="ECO:0000313" key="6">
    <source>
        <dbReference type="EMBL" id="BAL82539.1"/>
    </source>
</evidence>
<dbReference type="InterPro" id="IPR050708">
    <property type="entry name" value="T6SS_VgrG/RHS"/>
</dbReference>
<dbReference type="Pfam" id="PF05593">
    <property type="entry name" value="RHS_repeat"/>
    <property type="match status" value="3"/>
</dbReference>
<dbReference type="Proteomes" id="UP000007887">
    <property type="component" value="Chromosome"/>
</dbReference>
<feature type="domain" description="Teneurin-like YD-shell" evidence="5">
    <location>
        <begin position="1947"/>
        <end position="2198"/>
    </location>
</feature>
<feature type="domain" description="DUF6531" evidence="4">
    <location>
        <begin position="740"/>
        <end position="814"/>
    </location>
</feature>
<dbReference type="InterPro" id="IPR026834">
    <property type="entry name" value="LHH"/>
</dbReference>
<dbReference type="Pfam" id="PF14411">
    <property type="entry name" value="LHH"/>
    <property type="match status" value="1"/>
</dbReference>
<dbReference type="EMBL" id="AP012292">
    <property type="protein sequence ID" value="BAL82539.1"/>
    <property type="molecule type" value="Genomic_DNA"/>
</dbReference>
<evidence type="ECO:0000259" key="5">
    <source>
        <dbReference type="Pfam" id="PF25023"/>
    </source>
</evidence>
<dbReference type="InterPro" id="IPR022385">
    <property type="entry name" value="Rhs_assc_core"/>
</dbReference>
<evidence type="ECO:0000256" key="2">
    <source>
        <dbReference type="SAM" id="MobiDB-lite"/>
    </source>
</evidence>
<organism evidence="6 7">
    <name type="scientific">Selenomonas ruminantium subsp. lactilytica (strain NBRC 103574 / TAM6421)</name>
    <dbReference type="NCBI Taxonomy" id="927704"/>
    <lineage>
        <taxon>Bacteria</taxon>
        <taxon>Bacillati</taxon>
        <taxon>Bacillota</taxon>
        <taxon>Negativicutes</taxon>
        <taxon>Selenomonadales</taxon>
        <taxon>Selenomonadaceae</taxon>
        <taxon>Selenomonas</taxon>
    </lineage>
</organism>
<dbReference type="InterPro" id="IPR056823">
    <property type="entry name" value="TEN-like_YD-shell"/>
</dbReference>
<dbReference type="PATRIC" id="fig|927704.6.peg.853"/>
<evidence type="ECO:0000259" key="4">
    <source>
        <dbReference type="Pfam" id="PF20148"/>
    </source>
</evidence>
<feature type="domain" description="Teneurin-like YD-shell" evidence="5">
    <location>
        <begin position="1717"/>
        <end position="1898"/>
    </location>
</feature>
<dbReference type="HOGENOM" id="CLU_000931_0_0_9"/>
<feature type="region of interest" description="Disordered" evidence="2">
    <location>
        <begin position="322"/>
        <end position="349"/>
    </location>
</feature>
<evidence type="ECO:0000256" key="1">
    <source>
        <dbReference type="ARBA" id="ARBA00022737"/>
    </source>
</evidence>
<feature type="domain" description="Teneurin-like YD-shell" evidence="5">
    <location>
        <begin position="1212"/>
        <end position="1642"/>
    </location>
</feature>
<keyword evidence="1" id="KW-0677">Repeat</keyword>
<dbReference type="KEGG" id="sri:SELR_08310"/>
<reference evidence="6 7" key="1">
    <citation type="submission" date="2011-10" db="EMBL/GenBank/DDBJ databases">
        <title>Whole genome sequence of Selenomonas ruminantium subsp. lactilytica TAM6421.</title>
        <authorList>
            <person name="Oguchi A."/>
            <person name="Ankai A."/>
            <person name="Kaneko J."/>
            <person name="Yamada-Narita S."/>
            <person name="Fukui S."/>
            <person name="Takahashi M."/>
            <person name="Onodera T."/>
            <person name="Kojima S."/>
            <person name="Fushimi T."/>
            <person name="Abe N."/>
            <person name="Kamio Y."/>
            <person name="Yamazaki S."/>
            <person name="Fujita N."/>
        </authorList>
    </citation>
    <scope>NUCLEOTIDE SEQUENCE [LARGE SCALE GENOMIC DNA]</scope>
    <source>
        <strain evidence="7">NBRC 103574 / TAM6421</strain>
    </source>
</reference>
<dbReference type="eggNOG" id="COG3209">
    <property type="taxonomic scope" value="Bacteria"/>
</dbReference>
<dbReference type="PANTHER" id="PTHR32305:SF15">
    <property type="entry name" value="PROTEIN RHSA-RELATED"/>
    <property type="match status" value="1"/>
</dbReference>
<protein>
    <submittedName>
        <fullName evidence="6">Uncharacterized protein</fullName>
    </submittedName>
</protein>
<dbReference type="Pfam" id="PF25023">
    <property type="entry name" value="TEN_YD-shell"/>
    <property type="match status" value="3"/>
</dbReference>
<dbReference type="PANTHER" id="PTHR32305">
    <property type="match status" value="1"/>
</dbReference>
<dbReference type="InterPro" id="IPR031325">
    <property type="entry name" value="RHS_repeat"/>
</dbReference>
<proteinExistence type="predicted"/>
<evidence type="ECO:0000313" key="7">
    <source>
        <dbReference type="Proteomes" id="UP000007887"/>
    </source>
</evidence>
<name>I0GP52_SELRL</name>
<dbReference type="InterPro" id="IPR045351">
    <property type="entry name" value="DUF6531"/>
</dbReference>
<dbReference type="CDD" id="cd20745">
    <property type="entry name" value="FIX_RhsA_AHH_HNH-like"/>
    <property type="match status" value="1"/>
</dbReference>
<evidence type="ECO:0000259" key="3">
    <source>
        <dbReference type="Pfam" id="PF14411"/>
    </source>
</evidence>
<dbReference type="NCBIfam" id="TIGR03696">
    <property type="entry name" value="Rhs_assc_core"/>
    <property type="match status" value="1"/>
</dbReference>
<feature type="domain" description="LHH" evidence="3">
    <location>
        <begin position="2256"/>
        <end position="2337"/>
    </location>
</feature>
<dbReference type="SUPFAM" id="SSF69279">
    <property type="entry name" value="Phage tail proteins"/>
    <property type="match status" value="1"/>
</dbReference>
<dbReference type="Gene3D" id="2.180.10.10">
    <property type="entry name" value="RHS repeat-associated core"/>
    <property type="match status" value="5"/>
</dbReference>
<sequence>MKIVEKAGQHGRCQLELGMEDSFGEQDVLQLENREIIVRAGEQIIFAGVIGSSQLIQQAGEKRLQVILYTKSFLLDIHKKSRTFQPEDKTLQDMARSVASSYKAEVIVPENETISRLVYQEEQTDWEFLCRLAESTGRYIFADAKSQGIRISLGYMPFRQSQLQADDHILSQCVLLEKCLRAQENTAKRALPCEYTLTDMDTPDLSLGVGYGLKNGERDQIIMHSCIEAQDGLLINHLQLVNKEGCRVDAHTELRDRNRGRYLTGTILAVDGTNVKVHFDVDESQDESEACWIPYENIVNNYMYSMPDVGDKVFVYHEENGKKMAQGSHRTSTDGDSDYDTPENRSLTSTNNLLQFQPDSVIMQAGRQGINSSIITMSDASGISIHSTQDIVFEAKQDIKIQAAQSETPEQFDKPCADYRNGMAAYTAHGGGYIGVNMGSNKKIGADVPGLKSASAPLETVVPSNQAKACDAATGTTHTPAASQAPDSVPVSGFLQAEGKDGLTLVVGNSSIDISKDGNIQIASPVIEESGYNKGGGGSINNAPAEETEDNSLDVAKELAWDAAEMIPIVGNLMSAYDALQDIKEGNWGMAALDAFGAIPGVGNVAKGAKLGAKGLKAAGKLEKAEKAAKAAKEGKAAVNAAKVEKKIEDIIRPVEHVTSGAAKSSAELEKSIGKGASDVLKQDAKRAAKNVNPKAPEARKLDGRENREIPENIRNNGGKDGINNNRCQGDNKVEDLKGGDPVDLVTGSFILNTTDMVFKDLGEDFVLTRCYESLYENKGQHLGSRWLINVGMCFSRDNNRITLLMPDLHLEKFQLQENGTWLNQRGGSEALKLREDKTGYQIILPAERKCYTFDSEGKLISIQQNNQRPVKLTYQGKFIQYIILSCGQEIRFTYDNDKISSITDPLGRVLRYRYDGDLLTKVTYPNGGSFQYTYDESGRILSVCDLNGKTYVKNTYDRDSRVTRQAMITGGEYVYFYDPQNRLTTYTEVHTGQRLTVHYNRQKLVEAIDYPDGTMEERGYDEWENQIYQKDRLGRETHWEFNAQGQLLQEIKADGLITTHTYDEQGRCTHTQDNLGGEICYNYTQEGWLREKKTKQSEGKWQVEAYEYDYQGRMLRKTVNGQETRYWYKEDSPVPCAMRTPCGDEFRYEYDDANRLSIIASEFGERSFGYDSLDHIVSDTDALGNTYTANFDLMGNLRRECSPKENASEEQSRYWRYAYDGMDNPIHTESPLGVVYAKEYDGESRLTKEIHPEAENGEGISYDYDADGRKIRTHYPDGGVERSFYDAEGNLIKKVTPNHYDPLTDDGAGTTYTYDAGNRRTSVTNEAGDLLEVSRYDVRGRCVYHQDAGQLEASREVMVYATTYRYDLVGNKLEERKAVSEKDGAIQYSLRRWTYDVHNNIIEEKTWLTLQSEISASGLTRTIRNNYDKQNRLIRVTDNLGAEVKYTYNSIGKRTSEERKVNAEETRLIKYRYDETGRLIERAEKLNQKRKGTWWAHTRYAYDANGNIIEIQFPNGSKIQRDYDAMDRLTAETVIDHISKQKNTTNFDYDKAGNITSITDDCGRDEQFTYNLMNQRTQEITSEGRTQNLVYDKEGNITERQLPQEMSYRYQYDSVGRLTAVIGTDGKPLETVAYDRAGRRIKVETSGGSGASYAYTAAGWQTHIETKGGASQSYHYDAQGNVTGIVDGNGNETSYVLDSWGRITEIRKADGSKENYAYDFAGNITEAVDGNGNKRIYAYDDNNQLKSITYPDGSEEKYLYGIDGNLSKFQDRNGIVNEYQWNVYGSMTERKAGNLRNVYEYAANGQLTAAISNGMDYRYSYDKDGLLTAKKASGRTLLGYTYDELGRKTSQTDISGRTVKYQFDKSNHLCDIRDEFDQSIVRFDRDADGAVQKITHANGMWQDIRYDADKNITSLTVATPDKILAQNTYCYDGNGQRIEKNELTGKTLYTYDSLNRLAQAEYPTYTERFTYDQSGNRLTRTAKDIEEQYVYDVNNRLTQRSVNGQVETYQYDQSGNLLKEANNTYEYDAFRRTSKVTTKAGNMQINRYDAEGLRYEMEENGKLVQFIFNENKEVIAENEEGSINRLIQTSDLWAMESEPEKTWYHYASDEQGSTIFITDRQGKVKNHYAYDAFGNTVEAEEQIFNRYQYTGQQFDQITQQYYLRARFYNPAIARFTQEDEYHGDGLNLYAYCANNPVDYYDPSGYDCELKQLYKKYTPVQYEGTVKVGGVERDVSRKVFQNNEIDWYKKLPNGKTNLELAMSWNAPIGKDGKPIELHHVLQKEPGCMVEIESSIHSNNHQVLHGLIEDGDSFRNDPVLNKQYKNFKRKYWRWRAENVK</sequence>